<keyword evidence="2" id="KW-0472">Membrane</keyword>
<sequence>MAAAIRKISRTVGVLVFSTFVVFLVYPTILPVFPAASRLAAQLILRLREVSALIAFTTAITIAIFSSQRKDLDDEKHQGFLEYQSLVSLSESDFGDINPFYPDIGGQSFSLSSTVHDSSIEETANSADAHRVPSTEASFESSHVQRAMVPDGESDALDKQYVQPTLHESPRPVCSMNKGAELKPIEASDAEPSVPSSKAQVLSKRGKPVKRVSFSLPSSPFSPRSLVDTDIKKSEDGSLGKKEASDNQNNGDLADEADAFIARVKKQLRMQRLESLRSSGRYP</sequence>
<dbReference type="Proteomes" id="UP000825935">
    <property type="component" value="Chromosome 7"/>
</dbReference>
<dbReference type="Pfam" id="PF05553">
    <property type="entry name" value="DUF761"/>
    <property type="match status" value="1"/>
</dbReference>
<evidence type="ECO:0000313" key="3">
    <source>
        <dbReference type="EMBL" id="KAH7434067.1"/>
    </source>
</evidence>
<feature type="compositionally biased region" description="Low complexity" evidence="1">
    <location>
        <begin position="211"/>
        <end position="226"/>
    </location>
</feature>
<evidence type="ECO:0000256" key="2">
    <source>
        <dbReference type="SAM" id="Phobius"/>
    </source>
</evidence>
<evidence type="ECO:0000256" key="1">
    <source>
        <dbReference type="SAM" id="MobiDB-lite"/>
    </source>
</evidence>
<feature type="transmembrane region" description="Helical" evidence="2">
    <location>
        <begin position="12"/>
        <end position="30"/>
    </location>
</feature>
<dbReference type="AlphaFoldDB" id="A0A8T2UDK8"/>
<feature type="compositionally biased region" description="Basic and acidic residues" evidence="1">
    <location>
        <begin position="227"/>
        <end position="245"/>
    </location>
</feature>
<comment type="caution">
    <text evidence="3">The sequence shown here is derived from an EMBL/GenBank/DDBJ whole genome shotgun (WGS) entry which is preliminary data.</text>
</comment>
<keyword evidence="2" id="KW-1133">Transmembrane helix</keyword>
<feature type="transmembrane region" description="Helical" evidence="2">
    <location>
        <begin position="50"/>
        <end position="67"/>
    </location>
</feature>
<protein>
    <submittedName>
        <fullName evidence="3">Uncharacterized protein</fullName>
    </submittedName>
</protein>
<keyword evidence="2" id="KW-0812">Transmembrane</keyword>
<dbReference type="EMBL" id="CM035412">
    <property type="protein sequence ID" value="KAH7434067.1"/>
    <property type="molecule type" value="Genomic_DNA"/>
</dbReference>
<keyword evidence="4" id="KW-1185">Reference proteome</keyword>
<dbReference type="InterPro" id="IPR008480">
    <property type="entry name" value="DUF761_pln"/>
</dbReference>
<organism evidence="3 4">
    <name type="scientific">Ceratopteris richardii</name>
    <name type="common">Triangle waterfern</name>
    <dbReference type="NCBI Taxonomy" id="49495"/>
    <lineage>
        <taxon>Eukaryota</taxon>
        <taxon>Viridiplantae</taxon>
        <taxon>Streptophyta</taxon>
        <taxon>Embryophyta</taxon>
        <taxon>Tracheophyta</taxon>
        <taxon>Polypodiopsida</taxon>
        <taxon>Polypodiidae</taxon>
        <taxon>Polypodiales</taxon>
        <taxon>Pteridineae</taxon>
        <taxon>Pteridaceae</taxon>
        <taxon>Parkerioideae</taxon>
        <taxon>Ceratopteris</taxon>
    </lineage>
</organism>
<gene>
    <name evidence="3" type="ORF">KP509_07G099500</name>
</gene>
<reference evidence="3" key="1">
    <citation type="submission" date="2021-08" db="EMBL/GenBank/DDBJ databases">
        <title>WGS assembly of Ceratopteris richardii.</title>
        <authorList>
            <person name="Marchant D.B."/>
            <person name="Chen G."/>
            <person name="Jenkins J."/>
            <person name="Shu S."/>
            <person name="Leebens-Mack J."/>
            <person name="Grimwood J."/>
            <person name="Schmutz J."/>
            <person name="Soltis P."/>
            <person name="Soltis D."/>
            <person name="Chen Z.-H."/>
        </authorList>
    </citation>
    <scope>NUCLEOTIDE SEQUENCE</scope>
    <source>
        <strain evidence="3">Whitten #5841</strain>
        <tissue evidence="3">Leaf</tissue>
    </source>
</reference>
<dbReference type="OrthoDB" id="1931904at2759"/>
<evidence type="ECO:0000313" key="4">
    <source>
        <dbReference type="Proteomes" id="UP000825935"/>
    </source>
</evidence>
<proteinExistence type="predicted"/>
<feature type="region of interest" description="Disordered" evidence="1">
    <location>
        <begin position="186"/>
        <end position="253"/>
    </location>
</feature>
<accession>A0A8T2UDK8</accession>
<name>A0A8T2UDK8_CERRI</name>